<organism evidence="1 2">
    <name type="scientific">Candidatus Erwinia dacicola</name>
    <dbReference type="NCBI Taxonomy" id="252393"/>
    <lineage>
        <taxon>Bacteria</taxon>
        <taxon>Pseudomonadati</taxon>
        <taxon>Pseudomonadota</taxon>
        <taxon>Gammaproteobacteria</taxon>
        <taxon>Enterobacterales</taxon>
        <taxon>Erwiniaceae</taxon>
        <taxon>Erwinia</taxon>
    </lineage>
</organism>
<dbReference type="EC" id="2.7.-.-" evidence="1"/>
<dbReference type="EMBL" id="LJAM02000104">
    <property type="protein sequence ID" value="RAP71747.1"/>
    <property type="molecule type" value="Genomic_DNA"/>
</dbReference>
<sequence length="39" mass="4231">MESGLTALNSYENRVYQLMMINAVTSLSSTVHSAGLRGK</sequence>
<dbReference type="GO" id="GO:0016740">
    <property type="term" value="F:transferase activity"/>
    <property type="evidence" value="ECO:0007669"/>
    <property type="project" value="UniProtKB-KW"/>
</dbReference>
<evidence type="ECO:0000313" key="1">
    <source>
        <dbReference type="EMBL" id="RAP71747.1"/>
    </source>
</evidence>
<keyword evidence="2" id="KW-1185">Reference proteome</keyword>
<dbReference type="AlphaFoldDB" id="A0A328TMF8"/>
<keyword evidence="1" id="KW-0808">Transferase</keyword>
<proteinExistence type="predicted"/>
<accession>A0A328TMF8</accession>
<name>A0A328TMF8_9GAMM</name>
<gene>
    <name evidence="1" type="ORF">ACZ87_01436</name>
</gene>
<protein>
    <submittedName>
        <fullName evidence="1">Regulator of disulfide oxidoreductase A domain protein</fullName>
        <ecNumber evidence="1">2.7.-.-</ecNumber>
    </submittedName>
</protein>
<evidence type="ECO:0000313" key="2">
    <source>
        <dbReference type="Proteomes" id="UP000244334"/>
    </source>
</evidence>
<dbReference type="Proteomes" id="UP000244334">
    <property type="component" value="Unassembled WGS sequence"/>
</dbReference>
<comment type="caution">
    <text evidence="1">The sequence shown here is derived from an EMBL/GenBank/DDBJ whole genome shotgun (WGS) entry which is preliminary data.</text>
</comment>
<reference evidence="1" key="1">
    <citation type="submission" date="2018-04" db="EMBL/GenBank/DDBJ databases">
        <title>Genomes of the Obligate Erwinia dacicola and Facultative Enterobacter sp. OLF Endosymbionts of the Olive Fruit fly, Bactrocera oleae.</title>
        <authorList>
            <person name="Estes A.M."/>
            <person name="Hearn D.J."/>
            <person name="Agarwal S."/>
            <person name="Pierson E.A."/>
            <person name="Dunning-Hotopp J.C."/>
        </authorList>
    </citation>
    <scope>NUCLEOTIDE SEQUENCE [LARGE SCALE GENOMIC DNA]</scope>
    <source>
        <strain evidence="1">Oroville</strain>
    </source>
</reference>
<dbReference type="Gene3D" id="3.30.200.70">
    <property type="match status" value="1"/>
</dbReference>